<comment type="caution">
    <text evidence="1">The sequence shown here is derived from an EMBL/GenBank/DDBJ whole genome shotgun (WGS) entry which is preliminary data.</text>
</comment>
<evidence type="ECO:0000313" key="1">
    <source>
        <dbReference type="EMBL" id="KAK2165527.1"/>
    </source>
</evidence>
<reference evidence="1" key="1">
    <citation type="journal article" date="2023" name="Mol. Biol. Evol.">
        <title>Third-Generation Sequencing Reveals the Adaptive Role of the Epigenome in Three Deep-Sea Polychaetes.</title>
        <authorList>
            <person name="Perez M."/>
            <person name="Aroh O."/>
            <person name="Sun Y."/>
            <person name="Lan Y."/>
            <person name="Juniper S.K."/>
            <person name="Young C.R."/>
            <person name="Angers B."/>
            <person name="Qian P.Y."/>
        </authorList>
    </citation>
    <scope>NUCLEOTIDE SEQUENCE</scope>
    <source>
        <strain evidence="1">R07B-5</strain>
    </source>
</reference>
<accession>A0AAD9K698</accession>
<dbReference type="Proteomes" id="UP001209878">
    <property type="component" value="Unassembled WGS sequence"/>
</dbReference>
<proteinExistence type="predicted"/>
<organism evidence="1 2">
    <name type="scientific">Ridgeia piscesae</name>
    <name type="common">Tubeworm</name>
    <dbReference type="NCBI Taxonomy" id="27915"/>
    <lineage>
        <taxon>Eukaryota</taxon>
        <taxon>Metazoa</taxon>
        <taxon>Spiralia</taxon>
        <taxon>Lophotrochozoa</taxon>
        <taxon>Annelida</taxon>
        <taxon>Polychaeta</taxon>
        <taxon>Sedentaria</taxon>
        <taxon>Canalipalpata</taxon>
        <taxon>Sabellida</taxon>
        <taxon>Siboglinidae</taxon>
        <taxon>Ridgeia</taxon>
    </lineage>
</organism>
<keyword evidence="2" id="KW-1185">Reference proteome</keyword>
<evidence type="ECO:0000313" key="2">
    <source>
        <dbReference type="Proteomes" id="UP001209878"/>
    </source>
</evidence>
<dbReference type="EMBL" id="JAODUO010001361">
    <property type="protein sequence ID" value="KAK2165527.1"/>
    <property type="molecule type" value="Genomic_DNA"/>
</dbReference>
<gene>
    <name evidence="1" type="ORF">NP493_1362g00036</name>
</gene>
<name>A0AAD9K698_RIDPI</name>
<dbReference type="AlphaFoldDB" id="A0AAD9K698"/>
<protein>
    <submittedName>
        <fullName evidence="1">Uncharacterized protein</fullName>
    </submittedName>
</protein>
<sequence>MRLSHSTGSFCLAQRFRAGCGGNNGARQTHSALDVSVLNVSILSIFL</sequence>